<keyword evidence="2" id="KW-1185">Reference proteome</keyword>
<comment type="caution">
    <text evidence="1">The sequence shown here is derived from an EMBL/GenBank/DDBJ whole genome shotgun (WGS) entry which is preliminary data.</text>
</comment>
<dbReference type="EMBL" id="CM056742">
    <property type="protein sequence ID" value="KAJ8678671.1"/>
    <property type="molecule type" value="Genomic_DNA"/>
</dbReference>
<sequence length="221" mass="25610">MTRSELLEVAAGSSNRSSEASRRRDERKRARFLDELARPVELCGTSFCPFTALAQPVSCSDCNGYLVLLHNATCISILWNELLKEEFYAVPKEQADAETEVDEEEDGKRRPRRVVHVDTLDAQRAREFRDLYDALVLENDECLHESKRIELLFNLRRIAMQHTCPASSTLERLLDQELFFISTRAQPTRLKNLRSRIRLSFLRLARGLLLSRRDTRRQTVS</sequence>
<accession>A0ACC2P712</accession>
<organism evidence="1 2">
    <name type="scientific">Eretmocerus hayati</name>
    <dbReference type="NCBI Taxonomy" id="131215"/>
    <lineage>
        <taxon>Eukaryota</taxon>
        <taxon>Metazoa</taxon>
        <taxon>Ecdysozoa</taxon>
        <taxon>Arthropoda</taxon>
        <taxon>Hexapoda</taxon>
        <taxon>Insecta</taxon>
        <taxon>Pterygota</taxon>
        <taxon>Neoptera</taxon>
        <taxon>Endopterygota</taxon>
        <taxon>Hymenoptera</taxon>
        <taxon>Apocrita</taxon>
        <taxon>Proctotrupomorpha</taxon>
        <taxon>Chalcidoidea</taxon>
        <taxon>Aphelinidae</taxon>
        <taxon>Aphelininae</taxon>
        <taxon>Eretmocerus</taxon>
    </lineage>
</organism>
<protein>
    <submittedName>
        <fullName evidence="1">Uncharacterized protein</fullName>
    </submittedName>
</protein>
<proteinExistence type="predicted"/>
<evidence type="ECO:0000313" key="2">
    <source>
        <dbReference type="Proteomes" id="UP001239111"/>
    </source>
</evidence>
<dbReference type="Proteomes" id="UP001239111">
    <property type="component" value="Chromosome 2"/>
</dbReference>
<evidence type="ECO:0000313" key="1">
    <source>
        <dbReference type="EMBL" id="KAJ8678671.1"/>
    </source>
</evidence>
<gene>
    <name evidence="1" type="ORF">QAD02_014458</name>
</gene>
<reference evidence="1" key="1">
    <citation type="submission" date="2023-04" db="EMBL/GenBank/DDBJ databases">
        <title>A chromosome-level genome assembly of the parasitoid wasp Eretmocerus hayati.</title>
        <authorList>
            <person name="Zhong Y."/>
            <person name="Liu S."/>
            <person name="Liu Y."/>
        </authorList>
    </citation>
    <scope>NUCLEOTIDE SEQUENCE</scope>
    <source>
        <strain evidence="1">ZJU_SS_LIU_2023</strain>
    </source>
</reference>
<name>A0ACC2P712_9HYME</name>